<dbReference type="AlphaFoldDB" id="A8P2C4"/>
<dbReference type="KEGG" id="cci:CC1G_04729"/>
<dbReference type="Proteomes" id="UP000001861">
    <property type="component" value="Unassembled WGS sequence"/>
</dbReference>
<dbReference type="EMBL" id="AACS02000013">
    <property type="protein sequence ID" value="EAU83473.1"/>
    <property type="molecule type" value="Genomic_DNA"/>
</dbReference>
<comment type="caution">
    <text evidence="1">The sequence shown here is derived from an EMBL/GenBank/DDBJ whole genome shotgun (WGS) entry which is preliminary data.</text>
</comment>
<name>A8P2C4_COPC7</name>
<reference evidence="1 2" key="1">
    <citation type="journal article" date="2010" name="Proc. Natl. Acad. Sci. U.S.A.">
        <title>Insights into evolution of multicellular fungi from the assembled chromosomes of the mushroom Coprinopsis cinerea (Coprinus cinereus).</title>
        <authorList>
            <person name="Stajich J.E."/>
            <person name="Wilke S.K."/>
            <person name="Ahren D."/>
            <person name="Au C.H."/>
            <person name="Birren B.W."/>
            <person name="Borodovsky M."/>
            <person name="Burns C."/>
            <person name="Canback B."/>
            <person name="Casselton L.A."/>
            <person name="Cheng C.K."/>
            <person name="Deng J."/>
            <person name="Dietrich F.S."/>
            <person name="Fargo D.C."/>
            <person name="Farman M.L."/>
            <person name="Gathman A.C."/>
            <person name="Goldberg J."/>
            <person name="Guigo R."/>
            <person name="Hoegger P.J."/>
            <person name="Hooker J.B."/>
            <person name="Huggins A."/>
            <person name="James T.Y."/>
            <person name="Kamada T."/>
            <person name="Kilaru S."/>
            <person name="Kodira C."/>
            <person name="Kues U."/>
            <person name="Kupfer D."/>
            <person name="Kwan H.S."/>
            <person name="Lomsadze A."/>
            <person name="Li W."/>
            <person name="Lilly W.W."/>
            <person name="Ma L.J."/>
            <person name="Mackey A.J."/>
            <person name="Manning G."/>
            <person name="Martin F."/>
            <person name="Muraguchi H."/>
            <person name="Natvig D.O."/>
            <person name="Palmerini H."/>
            <person name="Ramesh M.A."/>
            <person name="Rehmeyer C.J."/>
            <person name="Roe B.A."/>
            <person name="Shenoy N."/>
            <person name="Stanke M."/>
            <person name="Ter-Hovhannisyan V."/>
            <person name="Tunlid A."/>
            <person name="Velagapudi R."/>
            <person name="Vision T.J."/>
            <person name="Zeng Q."/>
            <person name="Zolan M.E."/>
            <person name="Pukkila P.J."/>
        </authorList>
    </citation>
    <scope>NUCLEOTIDE SEQUENCE [LARGE SCALE GENOMIC DNA]</scope>
    <source>
        <strain evidence="2">Okayama-7 / 130 / ATCC MYA-4618 / FGSC 9003</strain>
    </source>
</reference>
<dbReference type="RefSeq" id="XP_001838285.1">
    <property type="nucleotide sequence ID" value="XM_001838233.1"/>
</dbReference>
<evidence type="ECO:0000313" key="2">
    <source>
        <dbReference type="Proteomes" id="UP000001861"/>
    </source>
</evidence>
<dbReference type="OMA" id="IVQGNHV"/>
<accession>A8P2C4</accession>
<proteinExistence type="predicted"/>
<dbReference type="STRING" id="240176.A8P2C4"/>
<dbReference type="InParanoid" id="A8P2C4"/>
<organism evidence="1 2">
    <name type="scientific">Coprinopsis cinerea (strain Okayama-7 / 130 / ATCC MYA-4618 / FGSC 9003)</name>
    <name type="common">Inky cap fungus</name>
    <name type="synonym">Hormographiella aspergillata</name>
    <dbReference type="NCBI Taxonomy" id="240176"/>
    <lineage>
        <taxon>Eukaryota</taxon>
        <taxon>Fungi</taxon>
        <taxon>Dikarya</taxon>
        <taxon>Basidiomycota</taxon>
        <taxon>Agaricomycotina</taxon>
        <taxon>Agaricomycetes</taxon>
        <taxon>Agaricomycetidae</taxon>
        <taxon>Agaricales</taxon>
        <taxon>Agaricineae</taxon>
        <taxon>Psathyrellaceae</taxon>
        <taxon>Coprinopsis</taxon>
    </lineage>
</organism>
<gene>
    <name evidence="1" type="ORF">CC1G_04729</name>
</gene>
<protein>
    <submittedName>
        <fullName evidence="1">Uncharacterized protein</fullName>
    </submittedName>
</protein>
<dbReference type="GeneID" id="6014865"/>
<sequence>MPIGPLTRRSLKSWVEVKPELLVAVDIGTTYSAVSLCIRTYGPNGSSNVEVITSWPKQALKNIKEPSVVCYDLDGTLNPEGFGSGAFDDADVVDQIDQGKLIKVQWWKLAFRPDHLPPIAGLEDYLPDFNKGLNINVETVLRDYLMLDMICQCVEV</sequence>
<evidence type="ECO:0000313" key="1">
    <source>
        <dbReference type="EMBL" id="EAU83473.1"/>
    </source>
</evidence>
<dbReference type="OrthoDB" id="2963168at2759"/>
<keyword evidence="2" id="KW-1185">Reference proteome</keyword>
<dbReference type="VEuPathDB" id="FungiDB:CC1G_04729"/>